<keyword evidence="1" id="KW-0732">Signal</keyword>
<evidence type="ECO:0000313" key="2">
    <source>
        <dbReference type="EnsemblPlants" id="TraesCS5A02G102400.1"/>
    </source>
</evidence>
<dbReference type="EnsemblPlants" id="TraesCS5A02G102400.1">
    <property type="protein sequence ID" value="TraesCS5A02G102400.1"/>
    <property type="gene ID" value="TraesCS5A02G102400"/>
</dbReference>
<evidence type="ECO:0008006" key="4">
    <source>
        <dbReference type="Google" id="ProtNLM"/>
    </source>
</evidence>
<evidence type="ECO:0000256" key="1">
    <source>
        <dbReference type="SAM" id="SignalP"/>
    </source>
</evidence>
<dbReference type="Gramene" id="TraesLDM5A03G02613410.1">
    <property type="protein sequence ID" value="TraesLDM5A03G02613410.1"/>
    <property type="gene ID" value="TraesLDM5A03G02613410"/>
</dbReference>
<accession>A0A3B6KBZ1</accession>
<dbReference type="Gramene" id="TraesLAC5A03G02563320.1">
    <property type="protein sequence ID" value="TraesLAC5A03G02563320.1"/>
    <property type="gene ID" value="TraesLAC5A03G02563320"/>
</dbReference>
<dbReference type="Gramene" id="TraesSTA5A03G02600180.1">
    <property type="protein sequence ID" value="TraesSTA5A03G02600180.1"/>
    <property type="gene ID" value="TraesSTA5A03G02600180"/>
</dbReference>
<keyword evidence="3" id="KW-1185">Reference proteome</keyword>
<dbReference type="Gramene" id="TraesJAG5A03G02611020.1">
    <property type="protein sequence ID" value="TraesJAG5A03G02611020.1"/>
    <property type="gene ID" value="TraesJAG5A03G02611020"/>
</dbReference>
<name>A0A3B6KBZ1_WHEAT</name>
<feature type="signal peptide" evidence="1">
    <location>
        <begin position="1"/>
        <end position="20"/>
    </location>
</feature>
<dbReference type="Gramene" id="TraesMAC5A03G02607920.1">
    <property type="protein sequence ID" value="TraesMAC5A03G02607920.1"/>
    <property type="gene ID" value="TraesMAC5A03G02607920"/>
</dbReference>
<dbReference type="OMA" id="ACHAVRQ"/>
<dbReference type="Gramene" id="TraesWEE_scaffold_107110_01G000100.1">
    <property type="protein sequence ID" value="TraesWEE_scaffold_107110_01G000100.1"/>
    <property type="gene ID" value="TraesWEE_scaffold_107110_01G000100"/>
</dbReference>
<organism evidence="2">
    <name type="scientific">Triticum aestivum</name>
    <name type="common">Wheat</name>
    <dbReference type="NCBI Taxonomy" id="4565"/>
    <lineage>
        <taxon>Eukaryota</taxon>
        <taxon>Viridiplantae</taxon>
        <taxon>Streptophyta</taxon>
        <taxon>Embryophyta</taxon>
        <taxon>Tracheophyta</taxon>
        <taxon>Spermatophyta</taxon>
        <taxon>Magnoliopsida</taxon>
        <taxon>Liliopsida</taxon>
        <taxon>Poales</taxon>
        <taxon>Poaceae</taxon>
        <taxon>BOP clade</taxon>
        <taxon>Pooideae</taxon>
        <taxon>Triticodae</taxon>
        <taxon>Triticeae</taxon>
        <taxon>Triticinae</taxon>
        <taxon>Triticum</taxon>
    </lineage>
</organism>
<dbReference type="Gramene" id="TraesPARA_EIv1.0_1601670.1">
    <property type="protein sequence ID" value="TraesPARA_EIv1.0_1601670.1.CDS"/>
    <property type="gene ID" value="TraesPARA_EIv1.0_1601670"/>
</dbReference>
<sequence length="122" mass="13731">MGVRCLVLLLRPPLLPFVHPSSPPRIGPIFAVLPDVQCSAPESREQCAVRRGVVYPRQRAVSMCIFAVQWMDVSVSYVYCRACGDVCMFVKWVCPRSSVLLASTMQYDWACHAVRQCSYTLC</sequence>
<dbReference type="Gramene" id="TraesCS5A02G102400.1">
    <property type="protein sequence ID" value="TraesCS5A02G102400.1"/>
    <property type="gene ID" value="TraesCS5A02G102400"/>
</dbReference>
<feature type="chain" id="PRO_5043176449" description="Secreted protein" evidence="1">
    <location>
        <begin position="21"/>
        <end position="122"/>
    </location>
</feature>
<dbReference type="Gramene" id="TraesSYM5A03G02638160.1">
    <property type="protein sequence ID" value="TraesSYM5A03G02638160.1"/>
    <property type="gene ID" value="TraesSYM5A03G02638160"/>
</dbReference>
<dbReference type="Proteomes" id="UP000019116">
    <property type="component" value="Chromosome 5A"/>
</dbReference>
<reference evidence="2" key="1">
    <citation type="submission" date="2018-08" db="EMBL/GenBank/DDBJ databases">
        <authorList>
            <person name="Rossello M."/>
        </authorList>
    </citation>
    <scope>NUCLEOTIDE SEQUENCE [LARGE SCALE GENOMIC DNA]</scope>
    <source>
        <strain evidence="2">cv. Chinese Spring</strain>
    </source>
</reference>
<proteinExistence type="predicted"/>
<dbReference type="Gramene" id="TraesARI5A03G02650960.1">
    <property type="protein sequence ID" value="TraesARI5A03G02650960.1"/>
    <property type="gene ID" value="TraesARI5A03G02650960"/>
</dbReference>
<reference evidence="2" key="2">
    <citation type="submission" date="2018-10" db="UniProtKB">
        <authorList>
            <consortium name="EnsemblPlants"/>
        </authorList>
    </citation>
    <scope>IDENTIFICATION</scope>
</reference>
<dbReference type="Gramene" id="TraesCLE_scaffold_014560_01G000100.1">
    <property type="protein sequence ID" value="TraesCLE_scaffold_014560_01G000100.1"/>
    <property type="gene ID" value="TraesCLE_scaffold_014560_01G000100"/>
</dbReference>
<dbReference type="Gramene" id="TraesCAD_scaffold_059855_01G000100.1">
    <property type="protein sequence ID" value="TraesCAD_scaffold_059855_01G000100.1"/>
    <property type="gene ID" value="TraesCAD_scaffold_059855_01G000100"/>
</dbReference>
<protein>
    <recommendedName>
        <fullName evidence="4">Secreted protein</fullName>
    </recommendedName>
</protein>
<dbReference type="Gramene" id="TraesJUL5A03G02629440.1">
    <property type="protein sequence ID" value="TraesJUL5A03G02629440.1"/>
    <property type="gene ID" value="TraesJUL5A03G02629440"/>
</dbReference>
<dbReference type="AlphaFoldDB" id="A0A3B6KBZ1"/>
<dbReference type="Gramene" id="TraesNOR5A03G02629650.1">
    <property type="protein sequence ID" value="TraesNOR5A03G02629650.1"/>
    <property type="gene ID" value="TraesNOR5A03G02629650"/>
</dbReference>
<dbReference type="Gramene" id="TraesCS5A03G0259800.1">
    <property type="protein sequence ID" value="TraesCS5A03G0259800.1.CDS"/>
    <property type="gene ID" value="TraesCS5A03G0259800"/>
</dbReference>
<evidence type="ECO:0000313" key="3">
    <source>
        <dbReference type="Proteomes" id="UP000019116"/>
    </source>
</evidence>